<keyword evidence="5" id="KW-0547">Nucleotide-binding</keyword>
<dbReference type="PANTHER" id="PTHR24421:SF10">
    <property type="entry name" value="NITRATE_NITRITE SENSOR PROTEIN NARQ"/>
    <property type="match status" value="1"/>
</dbReference>
<keyword evidence="9" id="KW-1133">Transmembrane helix</keyword>
<reference evidence="11 12" key="1">
    <citation type="journal article" date="2019" name="Int. J. Syst. Evol. Microbiol.">
        <title>The Global Catalogue of Microorganisms (GCM) 10K type strain sequencing project: providing services to taxonomists for standard genome sequencing and annotation.</title>
        <authorList>
            <consortium name="The Broad Institute Genomics Platform"/>
            <consortium name="The Broad Institute Genome Sequencing Center for Infectious Disease"/>
            <person name="Wu L."/>
            <person name="Ma J."/>
        </authorList>
    </citation>
    <scope>NUCLEOTIDE SEQUENCE [LARGE SCALE GENOMIC DNA]</scope>
    <source>
        <strain evidence="11 12">JCM 16114</strain>
    </source>
</reference>
<feature type="transmembrane region" description="Helical" evidence="9">
    <location>
        <begin position="205"/>
        <end position="223"/>
    </location>
</feature>
<protein>
    <recommendedName>
        <fullName evidence="2">histidine kinase</fullName>
        <ecNumber evidence="2">2.7.13.3</ecNumber>
    </recommendedName>
</protein>
<keyword evidence="9" id="KW-0812">Transmembrane</keyword>
<evidence type="ECO:0000256" key="2">
    <source>
        <dbReference type="ARBA" id="ARBA00012438"/>
    </source>
</evidence>
<feature type="transmembrane region" description="Helical" evidence="9">
    <location>
        <begin position="171"/>
        <end position="193"/>
    </location>
</feature>
<dbReference type="Pfam" id="PF02518">
    <property type="entry name" value="HATPase_c"/>
    <property type="match status" value="1"/>
</dbReference>
<feature type="transmembrane region" description="Helical" evidence="9">
    <location>
        <begin position="34"/>
        <end position="56"/>
    </location>
</feature>
<evidence type="ECO:0000256" key="5">
    <source>
        <dbReference type="ARBA" id="ARBA00022741"/>
    </source>
</evidence>
<dbReference type="Pfam" id="PF07730">
    <property type="entry name" value="HisKA_3"/>
    <property type="match status" value="1"/>
</dbReference>
<feature type="transmembrane region" description="Helical" evidence="9">
    <location>
        <begin position="133"/>
        <end position="151"/>
    </location>
</feature>
<dbReference type="Gene3D" id="3.30.565.10">
    <property type="entry name" value="Histidine kinase-like ATPase, C-terminal domain"/>
    <property type="match status" value="1"/>
</dbReference>
<dbReference type="InterPro" id="IPR003594">
    <property type="entry name" value="HATPase_dom"/>
</dbReference>
<dbReference type="EC" id="2.7.13.3" evidence="2"/>
<feature type="domain" description="Histidine kinase/HSP90-like ATPase" evidence="10">
    <location>
        <begin position="588"/>
        <end position="681"/>
    </location>
</feature>
<gene>
    <name evidence="11" type="ORF">GCM10009850_031280</name>
</gene>
<evidence type="ECO:0000313" key="12">
    <source>
        <dbReference type="Proteomes" id="UP001499843"/>
    </source>
</evidence>
<feature type="transmembrane region" description="Helical" evidence="9">
    <location>
        <begin position="277"/>
        <end position="298"/>
    </location>
</feature>
<dbReference type="Proteomes" id="UP001499843">
    <property type="component" value="Unassembled WGS sequence"/>
</dbReference>
<evidence type="ECO:0000256" key="6">
    <source>
        <dbReference type="ARBA" id="ARBA00022777"/>
    </source>
</evidence>
<dbReference type="CDD" id="cd16917">
    <property type="entry name" value="HATPase_UhpB-NarQ-NarX-like"/>
    <property type="match status" value="1"/>
</dbReference>
<dbReference type="InterPro" id="IPR036890">
    <property type="entry name" value="HATPase_C_sf"/>
</dbReference>
<keyword evidence="6" id="KW-0418">Kinase</keyword>
<dbReference type="InterPro" id="IPR011712">
    <property type="entry name" value="Sig_transdc_His_kin_sub3_dim/P"/>
</dbReference>
<keyword evidence="12" id="KW-1185">Reference proteome</keyword>
<comment type="caution">
    <text evidence="11">The sequence shown here is derived from an EMBL/GenBank/DDBJ whole genome shotgun (WGS) entry which is preliminary data.</text>
</comment>
<name>A0ABN3CE55_9ACTN</name>
<feature type="transmembrane region" description="Helical" evidence="9">
    <location>
        <begin position="243"/>
        <end position="270"/>
    </location>
</feature>
<evidence type="ECO:0000256" key="1">
    <source>
        <dbReference type="ARBA" id="ARBA00000085"/>
    </source>
</evidence>
<keyword evidence="8" id="KW-0902">Two-component regulatory system</keyword>
<accession>A0ABN3CE55</accession>
<organism evidence="11 12">
    <name type="scientific">Nonomuraea monospora</name>
    <dbReference type="NCBI Taxonomy" id="568818"/>
    <lineage>
        <taxon>Bacteria</taxon>
        <taxon>Bacillati</taxon>
        <taxon>Actinomycetota</taxon>
        <taxon>Actinomycetes</taxon>
        <taxon>Streptosporangiales</taxon>
        <taxon>Streptosporangiaceae</taxon>
        <taxon>Nonomuraea</taxon>
    </lineage>
</organism>
<dbReference type="SMART" id="SM00387">
    <property type="entry name" value="HATPase_c"/>
    <property type="match status" value="1"/>
</dbReference>
<comment type="catalytic activity">
    <reaction evidence="1">
        <text>ATP + protein L-histidine = ADP + protein N-phospho-L-histidine.</text>
        <dbReference type="EC" id="2.7.13.3"/>
    </reaction>
</comment>
<dbReference type="PANTHER" id="PTHR24421">
    <property type="entry name" value="NITRATE/NITRITE SENSOR PROTEIN NARX-RELATED"/>
    <property type="match status" value="1"/>
</dbReference>
<proteinExistence type="predicted"/>
<sequence length="681" mass="72154">MLLPVLLVCVSLSLVLGSVLLVGADGRWGLYASWGWWTARALALSPCFAVAGALVWWSGRYGLGAVLGMVSISLGVFGLFGLVWYTRHGPGGFLAPGPLALLRGASMLAMHGALAVLPLWFPQGRAAHPRWRWAAGGLAAIYVAYLAPLAWHGWPVTRRDWYSGHMAAEHPWWGLAGHAVIWAPRVLAVAVLIDLLRRRRHAEGLLARQLTMMAAGYAGYWGTQIFDKLIDLGAERDLPQWALFLSNGPLVLSLAVISVAAVLCDGFGVLDRVVRRALIGLGLVVGLAFAYRGLYLGFTGLLPLEPLPGAALASGLTVLMLRPGAALLWEAADLLLYGRQSKPYELRLLAGSLRDQVPADDVPRLVCRTVVERLGLPAAALTARTRQGERELARSGTWDDGATVVRTELAYQGDAVGCLTVQLRRGQRALDGRDTAALRVVTDQLGPVVSAIGLREELRISRERVIVAREEERRRLRHDLHDGLGPSLAVMRLQLDTAAGLLGAGSAARGLVESAGEQTVRSLGEIRRIIEDLRPPDLDELGLVGALRALVGRFEASGPAIIAGTPEAGEGPAFVVEVPDVLPGLPAATETAAYRIAAEALTNVVRHAGATKASLALALEGPHLVLSVTDDGTGPPPAPRPGGVGLTSMVERAEEIGGTCRISARTDGTAGALVLVHLPGA</sequence>
<dbReference type="SUPFAM" id="SSF55874">
    <property type="entry name" value="ATPase domain of HSP90 chaperone/DNA topoisomerase II/histidine kinase"/>
    <property type="match status" value="1"/>
</dbReference>
<evidence type="ECO:0000256" key="4">
    <source>
        <dbReference type="ARBA" id="ARBA00022679"/>
    </source>
</evidence>
<keyword evidence="7" id="KW-0067">ATP-binding</keyword>
<feature type="transmembrane region" description="Helical" evidence="9">
    <location>
        <begin position="100"/>
        <end position="121"/>
    </location>
</feature>
<keyword evidence="4" id="KW-0808">Transferase</keyword>
<dbReference type="EMBL" id="BAAAQX010000007">
    <property type="protein sequence ID" value="GAA2207670.1"/>
    <property type="molecule type" value="Genomic_DNA"/>
</dbReference>
<evidence type="ECO:0000256" key="3">
    <source>
        <dbReference type="ARBA" id="ARBA00022553"/>
    </source>
</evidence>
<dbReference type="InterPro" id="IPR050482">
    <property type="entry name" value="Sensor_HK_TwoCompSys"/>
</dbReference>
<evidence type="ECO:0000313" key="11">
    <source>
        <dbReference type="EMBL" id="GAA2207670.1"/>
    </source>
</evidence>
<evidence type="ECO:0000259" key="10">
    <source>
        <dbReference type="SMART" id="SM00387"/>
    </source>
</evidence>
<evidence type="ECO:0000256" key="9">
    <source>
        <dbReference type="SAM" id="Phobius"/>
    </source>
</evidence>
<evidence type="ECO:0000256" key="8">
    <source>
        <dbReference type="ARBA" id="ARBA00023012"/>
    </source>
</evidence>
<evidence type="ECO:0000256" key="7">
    <source>
        <dbReference type="ARBA" id="ARBA00022840"/>
    </source>
</evidence>
<keyword evidence="9" id="KW-0472">Membrane</keyword>
<dbReference type="Gene3D" id="1.20.5.1930">
    <property type="match status" value="1"/>
</dbReference>
<feature type="transmembrane region" description="Helical" evidence="9">
    <location>
        <begin position="63"/>
        <end position="85"/>
    </location>
</feature>
<keyword evidence="3" id="KW-0597">Phosphoprotein</keyword>